<dbReference type="Proteomes" id="UP000006755">
    <property type="component" value="Unassembled WGS sequence"/>
</dbReference>
<dbReference type="OrthoDB" id="9803233at2"/>
<dbReference type="Gene3D" id="3.40.630.30">
    <property type="match status" value="1"/>
</dbReference>
<keyword evidence="3" id="KW-1185">Reference proteome</keyword>
<evidence type="ECO:0000313" key="3">
    <source>
        <dbReference type="Proteomes" id="UP000006755"/>
    </source>
</evidence>
<dbReference type="InterPro" id="IPR000182">
    <property type="entry name" value="GNAT_dom"/>
</dbReference>
<dbReference type="STRING" id="745411.B3C1_19044"/>
<comment type="caution">
    <text evidence="2">The sequence shown here is derived from an EMBL/GenBank/DDBJ whole genome shotgun (WGS) entry which is preliminary data.</text>
</comment>
<sequence>MDFEYKKVTPADDDFIELVRELSASLEAITADTGEGSFAAEAFDADQDGCLVVYADGVAVACGIFRYQAEGVCELKRMYSKQPGAGTYLLQQLETYAAAKGYCQVLLSTRRVNQKAVGFYLRNGYHETQAYGRYLGVARSVCFGKTLLG</sequence>
<protein>
    <submittedName>
        <fullName evidence="2">Acetyltransferase</fullName>
    </submittedName>
</protein>
<dbReference type="eggNOG" id="COG0456">
    <property type="taxonomic scope" value="Bacteria"/>
</dbReference>
<dbReference type="Pfam" id="PF00583">
    <property type="entry name" value="Acetyltransf_1"/>
    <property type="match status" value="1"/>
</dbReference>
<keyword evidence="2" id="KW-0808">Transferase</keyword>
<dbReference type="PROSITE" id="PS51186">
    <property type="entry name" value="GNAT"/>
    <property type="match status" value="1"/>
</dbReference>
<gene>
    <name evidence="2" type="ORF">B3C1_19044</name>
</gene>
<reference evidence="2 3" key="1">
    <citation type="journal article" date="2012" name="J. Bacteriol.">
        <title>Genome Sequence of Gallaecimonas xiamenensis Type Strain 3-C-1.</title>
        <authorList>
            <person name="Lai Q."/>
            <person name="Wang L."/>
            <person name="Wang W."/>
            <person name="Shao Z."/>
        </authorList>
    </citation>
    <scope>NUCLEOTIDE SEQUENCE [LARGE SCALE GENOMIC DNA]</scope>
    <source>
        <strain evidence="2 3">3-C-1</strain>
    </source>
</reference>
<accession>K2J9U0</accession>
<organism evidence="2 3">
    <name type="scientific">Gallaecimonas xiamenensis 3-C-1</name>
    <dbReference type="NCBI Taxonomy" id="745411"/>
    <lineage>
        <taxon>Bacteria</taxon>
        <taxon>Pseudomonadati</taxon>
        <taxon>Pseudomonadota</taxon>
        <taxon>Gammaproteobacteria</taxon>
        <taxon>Enterobacterales</taxon>
        <taxon>Gallaecimonadaceae</taxon>
        <taxon>Gallaecimonas</taxon>
    </lineage>
</organism>
<proteinExistence type="predicted"/>
<dbReference type="AlphaFoldDB" id="K2J9U0"/>
<evidence type="ECO:0000313" key="2">
    <source>
        <dbReference type="EMBL" id="EKE67219.1"/>
    </source>
</evidence>
<dbReference type="SUPFAM" id="SSF55729">
    <property type="entry name" value="Acyl-CoA N-acyltransferases (Nat)"/>
    <property type="match status" value="1"/>
</dbReference>
<evidence type="ECO:0000259" key="1">
    <source>
        <dbReference type="PROSITE" id="PS51186"/>
    </source>
</evidence>
<name>K2J9U0_9GAMM</name>
<dbReference type="GO" id="GO:0016747">
    <property type="term" value="F:acyltransferase activity, transferring groups other than amino-acyl groups"/>
    <property type="evidence" value="ECO:0007669"/>
    <property type="project" value="InterPro"/>
</dbReference>
<dbReference type="RefSeq" id="WP_008486858.1">
    <property type="nucleotide sequence ID" value="NZ_AMRI01000048.1"/>
</dbReference>
<dbReference type="EMBL" id="AMRI01000048">
    <property type="protein sequence ID" value="EKE67219.1"/>
    <property type="molecule type" value="Genomic_DNA"/>
</dbReference>
<dbReference type="InterPro" id="IPR016181">
    <property type="entry name" value="Acyl_CoA_acyltransferase"/>
</dbReference>
<feature type="domain" description="N-acetyltransferase" evidence="1">
    <location>
        <begin position="3"/>
        <end position="148"/>
    </location>
</feature>